<feature type="domain" description="CCHC-type" evidence="2">
    <location>
        <begin position="89"/>
        <end position="104"/>
    </location>
</feature>
<protein>
    <recommendedName>
        <fullName evidence="2">CCHC-type domain-containing protein</fullName>
    </recommendedName>
</protein>
<proteinExistence type="predicted"/>
<dbReference type="PANTHER" id="PTHR33166">
    <property type="entry name" value="GAG_P30 DOMAIN-CONTAINING PROTEIN"/>
    <property type="match status" value="1"/>
</dbReference>
<evidence type="ECO:0000313" key="4">
    <source>
        <dbReference type="Proteomes" id="UP000664940"/>
    </source>
</evidence>
<dbReference type="GO" id="GO:0008270">
    <property type="term" value="F:zinc ion binding"/>
    <property type="evidence" value="ECO:0007669"/>
    <property type="project" value="UniProtKB-KW"/>
</dbReference>
<sequence>MINMAFVTQSAPDICKKLQKLEGFASMNISQLIEMANKVYNNREEAAETTALEKQKRKAALLTAALAAPAKGLQKKGQKGYFKVDKDQCAYCKERGHWKRDCPNQKQKEDPVFPSAPGILSLAGLAIE</sequence>
<dbReference type="InterPro" id="IPR050462">
    <property type="entry name" value="Retroviral_Gag-Pol_poly"/>
</dbReference>
<reference evidence="3 4" key="1">
    <citation type="journal article" date="2020" name="Nature">
        <title>Six reference-quality genomes reveal evolution of bat adaptations.</title>
        <authorList>
            <person name="Jebb D."/>
            <person name="Huang Z."/>
            <person name="Pippel M."/>
            <person name="Hughes G.M."/>
            <person name="Lavrichenko K."/>
            <person name="Devanna P."/>
            <person name="Winkler S."/>
            <person name="Jermiin L.S."/>
            <person name="Skirmuntt E.C."/>
            <person name="Katzourakis A."/>
            <person name="Burkitt-Gray L."/>
            <person name="Ray D.A."/>
            <person name="Sullivan K.A.M."/>
            <person name="Roscito J.G."/>
            <person name="Kirilenko B.M."/>
            <person name="Davalos L.M."/>
            <person name="Corthals A.P."/>
            <person name="Power M.L."/>
            <person name="Jones G."/>
            <person name="Ransome R.D."/>
            <person name="Dechmann D.K.N."/>
            <person name="Locatelli A.G."/>
            <person name="Puechmaille S.J."/>
            <person name="Fedrigo O."/>
            <person name="Jarvis E.D."/>
            <person name="Hiller M."/>
            <person name="Vernes S.C."/>
            <person name="Myers E.W."/>
            <person name="Teeling E.C."/>
        </authorList>
    </citation>
    <scope>NUCLEOTIDE SEQUENCE [LARGE SCALE GENOMIC DNA]</scope>
    <source>
        <strain evidence="3">Bat1K_MPI-CBG_1</strain>
    </source>
</reference>
<evidence type="ECO:0000256" key="1">
    <source>
        <dbReference type="PROSITE-ProRule" id="PRU00047"/>
    </source>
</evidence>
<dbReference type="Pfam" id="PF00098">
    <property type="entry name" value="zf-CCHC"/>
    <property type="match status" value="1"/>
</dbReference>
<name>A0A834AE34_9CHIR</name>
<dbReference type="PROSITE" id="PS50158">
    <property type="entry name" value="ZF_CCHC"/>
    <property type="match status" value="1"/>
</dbReference>
<dbReference type="InterPro" id="IPR001878">
    <property type="entry name" value="Znf_CCHC"/>
</dbReference>
<keyword evidence="1" id="KW-0479">Metal-binding</keyword>
<dbReference type="InterPro" id="IPR003036">
    <property type="entry name" value="Gag_P30"/>
</dbReference>
<dbReference type="SUPFAM" id="SSF57756">
    <property type="entry name" value="Retrovirus zinc finger-like domains"/>
    <property type="match status" value="1"/>
</dbReference>
<dbReference type="SMART" id="SM00343">
    <property type="entry name" value="ZnF_C2HC"/>
    <property type="match status" value="1"/>
</dbReference>
<dbReference type="EMBL" id="JABVXQ010000005">
    <property type="protein sequence ID" value="KAF6109637.1"/>
    <property type="molecule type" value="Genomic_DNA"/>
</dbReference>
<dbReference type="InterPro" id="IPR036875">
    <property type="entry name" value="Znf_CCHC_sf"/>
</dbReference>
<dbReference type="GO" id="GO:0003676">
    <property type="term" value="F:nucleic acid binding"/>
    <property type="evidence" value="ECO:0007669"/>
    <property type="project" value="InterPro"/>
</dbReference>
<dbReference type="AlphaFoldDB" id="A0A834AE34"/>
<evidence type="ECO:0000313" key="3">
    <source>
        <dbReference type="EMBL" id="KAF6109637.1"/>
    </source>
</evidence>
<organism evidence="3 4">
    <name type="scientific">Phyllostomus discolor</name>
    <name type="common">pale spear-nosed bat</name>
    <dbReference type="NCBI Taxonomy" id="89673"/>
    <lineage>
        <taxon>Eukaryota</taxon>
        <taxon>Metazoa</taxon>
        <taxon>Chordata</taxon>
        <taxon>Craniata</taxon>
        <taxon>Vertebrata</taxon>
        <taxon>Euteleostomi</taxon>
        <taxon>Mammalia</taxon>
        <taxon>Eutheria</taxon>
        <taxon>Laurasiatheria</taxon>
        <taxon>Chiroptera</taxon>
        <taxon>Yangochiroptera</taxon>
        <taxon>Phyllostomidae</taxon>
        <taxon>Phyllostominae</taxon>
        <taxon>Phyllostomus</taxon>
    </lineage>
</organism>
<dbReference type="Pfam" id="PF02093">
    <property type="entry name" value="Gag_p30"/>
    <property type="match status" value="1"/>
</dbReference>
<accession>A0A834AE34</accession>
<keyword evidence="1" id="KW-0862">Zinc</keyword>
<dbReference type="GO" id="GO:0019068">
    <property type="term" value="P:virion assembly"/>
    <property type="evidence" value="ECO:0007669"/>
    <property type="project" value="InterPro"/>
</dbReference>
<dbReference type="Gene3D" id="4.10.60.10">
    <property type="entry name" value="Zinc finger, CCHC-type"/>
    <property type="match status" value="1"/>
</dbReference>
<comment type="caution">
    <text evidence="3">The sequence shown here is derived from an EMBL/GenBank/DDBJ whole genome shotgun (WGS) entry which is preliminary data.</text>
</comment>
<keyword evidence="1" id="KW-0863">Zinc-finger</keyword>
<evidence type="ECO:0000259" key="2">
    <source>
        <dbReference type="PROSITE" id="PS50158"/>
    </source>
</evidence>
<gene>
    <name evidence="3" type="ORF">HJG60_010879</name>
</gene>
<dbReference type="Proteomes" id="UP000664940">
    <property type="component" value="Unassembled WGS sequence"/>
</dbReference>